<dbReference type="EMBL" id="JAVFWL010000005">
    <property type="protein sequence ID" value="KAK6759097.1"/>
    <property type="molecule type" value="Genomic_DNA"/>
</dbReference>
<feature type="region of interest" description="Disordered" evidence="1">
    <location>
        <begin position="193"/>
        <end position="227"/>
    </location>
</feature>
<reference evidence="3 4" key="1">
    <citation type="submission" date="2023-08" db="EMBL/GenBank/DDBJ databases">
        <title>A Necator americanus chromosomal reference genome.</title>
        <authorList>
            <person name="Ilik V."/>
            <person name="Petrzelkova K.J."/>
            <person name="Pardy F."/>
            <person name="Fuh T."/>
            <person name="Niatou-Singa F.S."/>
            <person name="Gouil Q."/>
            <person name="Baker L."/>
            <person name="Ritchie M.E."/>
            <person name="Jex A.R."/>
            <person name="Gazzola D."/>
            <person name="Li H."/>
            <person name="Toshio Fujiwara R."/>
            <person name="Zhan B."/>
            <person name="Aroian R.V."/>
            <person name="Pafco B."/>
            <person name="Schwarz E.M."/>
        </authorList>
    </citation>
    <scope>NUCLEOTIDE SEQUENCE [LARGE SCALE GENOMIC DNA]</scope>
    <source>
        <strain evidence="3 4">Aroian</strain>
        <tissue evidence="3">Whole animal</tissue>
    </source>
</reference>
<keyword evidence="2" id="KW-1133">Transmembrane helix</keyword>
<evidence type="ECO:0000256" key="1">
    <source>
        <dbReference type="SAM" id="MobiDB-lite"/>
    </source>
</evidence>
<keyword evidence="4" id="KW-1185">Reference proteome</keyword>
<keyword evidence="2" id="KW-0472">Membrane</keyword>
<feature type="compositionally biased region" description="Low complexity" evidence="1">
    <location>
        <begin position="98"/>
        <end position="107"/>
    </location>
</feature>
<evidence type="ECO:0000313" key="3">
    <source>
        <dbReference type="EMBL" id="KAK6759097.1"/>
    </source>
</evidence>
<name>A0ABR1E8T4_NECAM</name>
<evidence type="ECO:0000256" key="2">
    <source>
        <dbReference type="SAM" id="Phobius"/>
    </source>
</evidence>
<feature type="transmembrane region" description="Helical" evidence="2">
    <location>
        <begin position="20"/>
        <end position="44"/>
    </location>
</feature>
<sequence>MNFSWLPEWNPPDPIDEDSYIAFLISFGLLLFSLGIPMVIATVFSGYKRAHKPSSEEKPITEDLSQFDHIFDNDGIYRESRFDGMLNEDAADDVEIPSQSRRSQSQRDIQLEKKSVAPPAQKKHVGTQTEPLFAYGGERLAFQEKRVPVFELYDVQRTMELQDEFEQPRRDEFLMKGKRDHKLKRHQNVAGIKGNKDEGKRMSGGPQSSTSLALPTVKDRPSSIDTAAIPGGRVCNFPRIP</sequence>
<dbReference type="Proteomes" id="UP001303046">
    <property type="component" value="Unassembled WGS sequence"/>
</dbReference>
<keyword evidence="2" id="KW-0812">Transmembrane</keyword>
<protein>
    <submittedName>
        <fullName evidence="3">Uncharacterized protein</fullName>
    </submittedName>
</protein>
<evidence type="ECO:0000313" key="4">
    <source>
        <dbReference type="Proteomes" id="UP001303046"/>
    </source>
</evidence>
<gene>
    <name evidence="3" type="primary">Necator_chrV.g21155</name>
    <name evidence="3" type="ORF">RB195_016362</name>
</gene>
<accession>A0ABR1E8T4</accession>
<organism evidence="3 4">
    <name type="scientific">Necator americanus</name>
    <name type="common">Human hookworm</name>
    <dbReference type="NCBI Taxonomy" id="51031"/>
    <lineage>
        <taxon>Eukaryota</taxon>
        <taxon>Metazoa</taxon>
        <taxon>Ecdysozoa</taxon>
        <taxon>Nematoda</taxon>
        <taxon>Chromadorea</taxon>
        <taxon>Rhabditida</taxon>
        <taxon>Rhabditina</taxon>
        <taxon>Rhabditomorpha</taxon>
        <taxon>Strongyloidea</taxon>
        <taxon>Ancylostomatidae</taxon>
        <taxon>Bunostominae</taxon>
        <taxon>Necator</taxon>
    </lineage>
</organism>
<feature type="region of interest" description="Disordered" evidence="1">
    <location>
        <begin position="94"/>
        <end position="128"/>
    </location>
</feature>
<proteinExistence type="predicted"/>
<comment type="caution">
    <text evidence="3">The sequence shown here is derived from an EMBL/GenBank/DDBJ whole genome shotgun (WGS) entry which is preliminary data.</text>
</comment>